<dbReference type="EMBL" id="SGBD01000001">
    <property type="protein sequence ID" value="RZD15290.1"/>
    <property type="molecule type" value="Genomic_DNA"/>
</dbReference>
<dbReference type="NCBIfam" id="TIGR00254">
    <property type="entry name" value="GGDEF"/>
    <property type="match status" value="1"/>
</dbReference>
<dbReference type="GO" id="GO:0052621">
    <property type="term" value="F:diguanylate cyclase activity"/>
    <property type="evidence" value="ECO:0007669"/>
    <property type="project" value="TreeGrafter"/>
</dbReference>
<feature type="transmembrane region" description="Helical" evidence="1">
    <location>
        <begin position="478"/>
        <end position="499"/>
    </location>
</feature>
<organism evidence="3 4">
    <name type="scientific">Candidatus Acidulodesulfobacterium ferriphilum</name>
    <dbReference type="NCBI Taxonomy" id="2597223"/>
    <lineage>
        <taxon>Bacteria</taxon>
        <taxon>Deltaproteobacteria</taxon>
        <taxon>Candidatus Acidulodesulfobacterales</taxon>
        <taxon>Candidatus Acidulodesulfobacterium</taxon>
    </lineage>
</organism>
<keyword evidence="1" id="KW-0812">Transmembrane</keyword>
<evidence type="ECO:0000256" key="1">
    <source>
        <dbReference type="SAM" id="Phobius"/>
    </source>
</evidence>
<dbReference type="CDD" id="cd01949">
    <property type="entry name" value="GGDEF"/>
    <property type="match status" value="1"/>
</dbReference>
<feature type="transmembrane region" description="Helical" evidence="1">
    <location>
        <begin position="278"/>
        <end position="299"/>
    </location>
</feature>
<feature type="domain" description="GGDEF" evidence="2">
    <location>
        <begin position="1052"/>
        <end position="1196"/>
    </location>
</feature>
<dbReference type="SUPFAM" id="SSF55073">
    <property type="entry name" value="Nucleotide cyclase"/>
    <property type="match status" value="1"/>
</dbReference>
<dbReference type="Gene3D" id="3.30.70.270">
    <property type="match status" value="1"/>
</dbReference>
<evidence type="ECO:0000313" key="4">
    <source>
        <dbReference type="Proteomes" id="UP000320813"/>
    </source>
</evidence>
<dbReference type="InterPro" id="IPR003018">
    <property type="entry name" value="GAF"/>
</dbReference>
<dbReference type="SMART" id="SM00267">
    <property type="entry name" value="GGDEF"/>
    <property type="match status" value="1"/>
</dbReference>
<dbReference type="SUPFAM" id="SSF55781">
    <property type="entry name" value="GAF domain-like"/>
    <property type="match status" value="1"/>
</dbReference>
<name>A0A519BDE3_9DELT</name>
<feature type="transmembrane region" description="Helical" evidence="1">
    <location>
        <begin position="13"/>
        <end position="39"/>
    </location>
</feature>
<reference evidence="3 4" key="1">
    <citation type="submission" date="2019-01" db="EMBL/GenBank/DDBJ databases">
        <title>Insights into ecological role of a new deltaproteobacterial order Candidatus Sinidesulfobacterales (Sva0485) by metagenomics and metatranscriptomics.</title>
        <authorList>
            <person name="Tan S."/>
            <person name="Liu J."/>
            <person name="Fang Y."/>
            <person name="Hedlund B.P."/>
            <person name="Lian Z.H."/>
            <person name="Huang L.Y."/>
            <person name="Li J.T."/>
            <person name="Huang L.N."/>
            <person name="Li W.J."/>
            <person name="Jiang H.C."/>
            <person name="Dong H.L."/>
            <person name="Shu W.S."/>
        </authorList>
    </citation>
    <scope>NUCLEOTIDE SEQUENCE [LARGE SCALE GENOMIC DNA]</scope>
    <source>
        <strain evidence="3">AP3</strain>
    </source>
</reference>
<comment type="caution">
    <text evidence="3">The sequence shown here is derived from an EMBL/GenBank/DDBJ whole genome shotgun (WGS) entry which is preliminary data.</text>
</comment>
<dbReference type="InterPro" id="IPR029016">
    <property type="entry name" value="GAF-like_dom_sf"/>
</dbReference>
<dbReference type="Pfam" id="PF13185">
    <property type="entry name" value="GAF_2"/>
    <property type="match status" value="1"/>
</dbReference>
<evidence type="ECO:0000313" key="3">
    <source>
        <dbReference type="EMBL" id="RZD15290.1"/>
    </source>
</evidence>
<dbReference type="PROSITE" id="PS50887">
    <property type="entry name" value="GGDEF"/>
    <property type="match status" value="1"/>
</dbReference>
<dbReference type="Gene3D" id="3.30.450.40">
    <property type="match status" value="1"/>
</dbReference>
<dbReference type="InterPro" id="IPR043128">
    <property type="entry name" value="Rev_trsase/Diguanyl_cyclase"/>
</dbReference>
<keyword evidence="1" id="KW-0472">Membrane</keyword>
<protein>
    <submittedName>
        <fullName evidence="3">Diguanylate cyclase</fullName>
    </submittedName>
</protein>
<dbReference type="AlphaFoldDB" id="A0A519BDE3"/>
<dbReference type="FunFam" id="3.30.70.270:FF:000001">
    <property type="entry name" value="Diguanylate cyclase domain protein"/>
    <property type="match status" value="1"/>
</dbReference>
<dbReference type="Proteomes" id="UP000320813">
    <property type="component" value="Unassembled WGS sequence"/>
</dbReference>
<accession>A0A519BDE3</accession>
<dbReference type="InterPro" id="IPR000160">
    <property type="entry name" value="GGDEF_dom"/>
</dbReference>
<dbReference type="Pfam" id="PF00990">
    <property type="entry name" value="GGDEF"/>
    <property type="match status" value="1"/>
</dbReference>
<sequence>MPKININSIKFKIYFLFIISNLVVFSIGIFLTVHYIALYSRKSLREELRSGLMTGQMEFIGDRNYMLEKANDIVAHNFKSRFIRKISDSKKISSIVLIKIKNGQADYINKFKYKYNNKVKKLSNYQRFMGIILTRKQAIFTGFGRDKSDRLISLRVIYWLIHKNNGFIIILNKHITSDYLRSIVLKNHMAVNLGVYYGAKRSAVSTVKNHRYWGLGQSATEKQLLVLKKGKSVYTFVIVNGVMFYIYNKPIKNYGGRIIGILGSGIEQYRWFWYLSKIYIPILFFIGLSIFTILIFYLVNKKFSDPFYDLLKSIEKIDPNNPERQDLAGKYQNKESEFYEFAKAITALNDTIIEKQEENNLIVSNINYFSKTVSDRDDFNSLTIKLMNLIVERMGYSYAWFGVLDEDRKEVKIINAYNNDFSYTNNLMLKYDDQAGGLKYSQNLAARAIKSKNYAVINDALSDTTIPLYKDKLLEYKFLSLGVFPLIAQGNIIGVLGIYSGKKDAFDSIKAGAIFNLANYVSYLMTYLKNLKRSQVLSEMAEQILSPLVTGHGHGLIKFYNKEFLNNLENNLQTDFIEFIVYDKTKNEITESVFSRGWDYNIGISSIAPAPTLFVQKRIVENRLDTYNYQEDEFATEGFKNMGVKDIILYAFEGTGGRRYLAVTGVINRRTAFYGEDLEFFRDGINLFATYFEINTLFEKLDSSLGLLENRENLINKMVEFGVVSINLTDKVVSLYNDYFAQVFNLDKFSAPISLDKFYENIKPAFEGENFAYNIFEKYIKNRYVTTIESIEINLKSGIILSMKSSIFLTKSGGIIRLLVFGNITEPRNYTKNLEDLTKKLNLLNDLSYKLSTVFTLEYALKIFAEGLYAVKNTKGSGSTSLHINIFDTISKKTVTSLICTKKEEEIEKGRGNGFIDENRRVKMMVATNKIDYDDYLSSCKLLKNGGGKDKTVNDCEFRGTDGGYTCFSLKISNEVVGTVSVESKDKDFFTEEITGLIKEIINIASPVFAKLILIETNKDLAITDPLTGIYNRRYMYEFAKREIIRANRNSTNLSMAILDIDRFKNINDNYGHQIGDSMLAEFAVDLRNILMRGQDIITRYGGDEFVIILPDTDRQNAVNLMEKLRNYFKSKTYSFENNVSISITVSSGVSSVKHPLKPKIIDNNGAVEDILNDLLKVADENLYRAKDLGRDRVVG</sequence>
<proteinExistence type="predicted"/>
<evidence type="ECO:0000259" key="2">
    <source>
        <dbReference type="PROSITE" id="PS50887"/>
    </source>
</evidence>
<dbReference type="PANTHER" id="PTHR45138">
    <property type="entry name" value="REGULATORY COMPONENTS OF SENSORY TRANSDUCTION SYSTEM"/>
    <property type="match status" value="1"/>
</dbReference>
<dbReference type="InterPro" id="IPR050469">
    <property type="entry name" value="Diguanylate_Cyclase"/>
</dbReference>
<dbReference type="InterPro" id="IPR029787">
    <property type="entry name" value="Nucleotide_cyclase"/>
</dbReference>
<gene>
    <name evidence="3" type="ORF">EVJ47_03195</name>
</gene>
<dbReference type="PANTHER" id="PTHR45138:SF9">
    <property type="entry name" value="DIGUANYLATE CYCLASE DGCM-RELATED"/>
    <property type="match status" value="1"/>
</dbReference>
<keyword evidence="1" id="KW-1133">Transmembrane helix</keyword>